<keyword evidence="3" id="KW-1185">Reference proteome</keyword>
<gene>
    <name evidence="2" type="ORF">HYFRA_00010784</name>
</gene>
<name>A0A9N9L386_9HELO</name>
<accession>A0A9N9L386</accession>
<reference evidence="2" key="1">
    <citation type="submission" date="2021-07" db="EMBL/GenBank/DDBJ databases">
        <authorList>
            <person name="Durling M."/>
        </authorList>
    </citation>
    <scope>NUCLEOTIDE SEQUENCE</scope>
</reference>
<feature type="region of interest" description="Disordered" evidence="1">
    <location>
        <begin position="1"/>
        <end position="31"/>
    </location>
</feature>
<dbReference type="EMBL" id="CAJVRL010000078">
    <property type="protein sequence ID" value="CAG8957358.1"/>
    <property type="molecule type" value="Genomic_DNA"/>
</dbReference>
<comment type="caution">
    <text evidence="2">The sequence shown here is derived from an EMBL/GenBank/DDBJ whole genome shotgun (WGS) entry which is preliminary data.</text>
</comment>
<sequence>MAEDPPTSNKQSHPTPSTPWDASKAPVKKPKLTDNSQSLMIIARMDHPISRLYRLWEHGRLNYMTDRDAQYAIDSGLKIDLQSKIARHFETIPSYGWPRTTATKNLTFFHSWLADGILRLQNKKLNEIADNKKSVQETGKEPRLEELTAAWNELIRVEAFEKSKNENPSFLEFRAVQDFENTKQDNASYQEYLAFQAFQEQGKENDQQYTDFLAFQRFRESVDNNDEIYKQYLAMQRFQRSVDNNDRDYRQYLAMQRFQKAVDNRDEFYKQFLRFETFRRAKSIKTKSYTDFVKFSEFEATMNTNPLVQKMKEIEHIQQLMESSATNAEGPKNV</sequence>
<evidence type="ECO:0000313" key="3">
    <source>
        <dbReference type="Proteomes" id="UP000696280"/>
    </source>
</evidence>
<organism evidence="2 3">
    <name type="scientific">Hymenoscyphus fraxineus</name>
    <dbReference type="NCBI Taxonomy" id="746836"/>
    <lineage>
        <taxon>Eukaryota</taxon>
        <taxon>Fungi</taxon>
        <taxon>Dikarya</taxon>
        <taxon>Ascomycota</taxon>
        <taxon>Pezizomycotina</taxon>
        <taxon>Leotiomycetes</taxon>
        <taxon>Helotiales</taxon>
        <taxon>Helotiaceae</taxon>
        <taxon>Hymenoscyphus</taxon>
    </lineage>
</organism>
<proteinExistence type="predicted"/>
<protein>
    <submittedName>
        <fullName evidence="2">Uncharacterized protein</fullName>
    </submittedName>
</protein>
<evidence type="ECO:0000313" key="2">
    <source>
        <dbReference type="EMBL" id="CAG8957358.1"/>
    </source>
</evidence>
<dbReference type="AlphaFoldDB" id="A0A9N9L386"/>
<dbReference type="OrthoDB" id="10595154at2759"/>
<evidence type="ECO:0000256" key="1">
    <source>
        <dbReference type="SAM" id="MobiDB-lite"/>
    </source>
</evidence>
<feature type="compositionally biased region" description="Polar residues" evidence="1">
    <location>
        <begin position="1"/>
        <end position="20"/>
    </location>
</feature>
<dbReference type="Proteomes" id="UP000696280">
    <property type="component" value="Unassembled WGS sequence"/>
</dbReference>